<accession>A2E7M0</accession>
<dbReference type="Proteomes" id="UP000001542">
    <property type="component" value="Unassembled WGS sequence"/>
</dbReference>
<dbReference type="RefSeq" id="XP_001323528.1">
    <property type="nucleotide sequence ID" value="XM_001323493.1"/>
</dbReference>
<evidence type="ECO:0000313" key="2">
    <source>
        <dbReference type="EMBL" id="EAY11305.1"/>
    </source>
</evidence>
<dbReference type="AlphaFoldDB" id="A2E7M0"/>
<organism evidence="2 3">
    <name type="scientific">Trichomonas vaginalis (strain ATCC PRA-98 / G3)</name>
    <dbReference type="NCBI Taxonomy" id="412133"/>
    <lineage>
        <taxon>Eukaryota</taxon>
        <taxon>Metamonada</taxon>
        <taxon>Parabasalia</taxon>
        <taxon>Trichomonadida</taxon>
        <taxon>Trichomonadidae</taxon>
        <taxon>Trichomonas</taxon>
    </lineage>
</organism>
<feature type="compositionally biased region" description="Basic and acidic residues" evidence="1">
    <location>
        <begin position="261"/>
        <end position="284"/>
    </location>
</feature>
<feature type="compositionally biased region" description="Basic and acidic residues" evidence="1">
    <location>
        <begin position="314"/>
        <end position="386"/>
    </location>
</feature>
<reference evidence="2" key="2">
    <citation type="journal article" date="2007" name="Science">
        <title>Draft genome sequence of the sexually transmitted pathogen Trichomonas vaginalis.</title>
        <authorList>
            <person name="Carlton J.M."/>
            <person name="Hirt R.P."/>
            <person name="Silva J.C."/>
            <person name="Delcher A.L."/>
            <person name="Schatz M."/>
            <person name="Zhao Q."/>
            <person name="Wortman J.R."/>
            <person name="Bidwell S.L."/>
            <person name="Alsmark U.C.M."/>
            <person name="Besteiro S."/>
            <person name="Sicheritz-Ponten T."/>
            <person name="Noel C.J."/>
            <person name="Dacks J.B."/>
            <person name="Foster P.G."/>
            <person name="Simillion C."/>
            <person name="Van de Peer Y."/>
            <person name="Miranda-Saavedra D."/>
            <person name="Barton G.J."/>
            <person name="Westrop G.D."/>
            <person name="Mueller S."/>
            <person name="Dessi D."/>
            <person name="Fiori P.L."/>
            <person name="Ren Q."/>
            <person name="Paulsen I."/>
            <person name="Zhang H."/>
            <person name="Bastida-Corcuera F.D."/>
            <person name="Simoes-Barbosa A."/>
            <person name="Brown M.T."/>
            <person name="Hayes R.D."/>
            <person name="Mukherjee M."/>
            <person name="Okumura C.Y."/>
            <person name="Schneider R."/>
            <person name="Smith A.J."/>
            <person name="Vanacova S."/>
            <person name="Villalvazo M."/>
            <person name="Haas B.J."/>
            <person name="Pertea M."/>
            <person name="Feldblyum T.V."/>
            <person name="Utterback T.R."/>
            <person name="Shu C.L."/>
            <person name="Osoegawa K."/>
            <person name="de Jong P.J."/>
            <person name="Hrdy I."/>
            <person name="Horvathova L."/>
            <person name="Zubacova Z."/>
            <person name="Dolezal P."/>
            <person name="Malik S.B."/>
            <person name="Logsdon J.M. Jr."/>
            <person name="Henze K."/>
            <person name="Gupta A."/>
            <person name="Wang C.C."/>
            <person name="Dunne R.L."/>
            <person name="Upcroft J.A."/>
            <person name="Upcroft P."/>
            <person name="White O."/>
            <person name="Salzberg S.L."/>
            <person name="Tang P."/>
            <person name="Chiu C.-H."/>
            <person name="Lee Y.-S."/>
            <person name="Embley T.M."/>
            <person name="Coombs G.H."/>
            <person name="Mottram J.C."/>
            <person name="Tachezy J."/>
            <person name="Fraser-Liggett C.M."/>
            <person name="Johnson P.J."/>
        </authorList>
    </citation>
    <scope>NUCLEOTIDE SEQUENCE [LARGE SCALE GENOMIC DNA]</scope>
    <source>
        <strain evidence="2">G3</strain>
    </source>
</reference>
<feature type="compositionally biased region" description="Acidic residues" evidence="1">
    <location>
        <begin position="387"/>
        <end position="403"/>
    </location>
</feature>
<evidence type="ECO:0000256" key="1">
    <source>
        <dbReference type="SAM" id="MobiDB-lite"/>
    </source>
</evidence>
<feature type="region of interest" description="Disordered" evidence="1">
    <location>
        <begin position="261"/>
        <end position="412"/>
    </location>
</feature>
<sequence>MSEQEKIIQAQEDFLRVVTDMYNQIKNTFEFKTGVSDAYNSHITAFNSKVHSLMQILLETGNELATQNAINEAMLKNATSTLDSYKHSFEITSAGCKNLSSNFRKLYQVTSDICNKYYEALVEISECQALKLENAKLRENEVKLRQFIANVQQNYRIMASKASYVKDFADFKAYIKENISDHSKQAEEYDKLVEENKKLKEDLELKDGRMKLLTSKIQSIKEQLDSSNSQKEKLEAELKAKEEENTKLIEEKEKFKDAAKYHYNKNRELKEEKEKLSEKYKQQIRDILMGKDPTPQEEDNHPAPEVDEPSMVETRADNTQEKQQNETEEKQNNEQEQEQKVEEKEEEKHEEEEKNEEKEKNEQKEEEKNEEKEEKHNEEEEKTKEENLDEEKVENNQENEENNQENQPAPQE</sequence>
<protein>
    <submittedName>
        <fullName evidence="2">Uncharacterized protein</fullName>
    </submittedName>
</protein>
<dbReference type="InParanoid" id="A2E7M0"/>
<name>A2E7M0_TRIV3</name>
<dbReference type="SMR" id="A2E7M0"/>
<gene>
    <name evidence="2" type="ORF">TVAG_343990</name>
</gene>
<proteinExistence type="predicted"/>
<dbReference type="KEGG" id="tva:4769254"/>
<dbReference type="EMBL" id="DS113321">
    <property type="protein sequence ID" value="EAY11305.1"/>
    <property type="molecule type" value="Genomic_DNA"/>
</dbReference>
<dbReference type="VEuPathDB" id="TrichDB:TVAGG3_0598060"/>
<reference evidence="2" key="1">
    <citation type="submission" date="2006-10" db="EMBL/GenBank/DDBJ databases">
        <authorList>
            <person name="Amadeo P."/>
            <person name="Zhao Q."/>
            <person name="Wortman J."/>
            <person name="Fraser-Liggett C."/>
            <person name="Carlton J."/>
        </authorList>
    </citation>
    <scope>NUCLEOTIDE SEQUENCE</scope>
    <source>
        <strain evidence="2">G3</strain>
    </source>
</reference>
<evidence type="ECO:0000313" key="3">
    <source>
        <dbReference type="Proteomes" id="UP000001542"/>
    </source>
</evidence>
<keyword evidence="3" id="KW-1185">Reference proteome</keyword>
<dbReference type="VEuPathDB" id="TrichDB:TVAG_343990"/>